<evidence type="ECO:0000256" key="2">
    <source>
        <dbReference type="ARBA" id="ARBA00012925"/>
    </source>
</evidence>
<dbReference type="SUPFAM" id="SSF51069">
    <property type="entry name" value="Carbonic anhydrase"/>
    <property type="match status" value="1"/>
</dbReference>
<dbReference type="SMART" id="SM01057">
    <property type="entry name" value="Carb_anhydrase"/>
    <property type="match status" value="1"/>
</dbReference>
<keyword evidence="9" id="KW-1185">Reference proteome</keyword>
<dbReference type="EMBL" id="JAPTSV010000005">
    <property type="protein sequence ID" value="KAJ1527971.1"/>
    <property type="molecule type" value="Genomic_DNA"/>
</dbReference>
<comment type="caution">
    <text evidence="8">The sequence shown here is derived from an EMBL/GenBank/DDBJ whole genome shotgun (WGS) entry which is preliminary data.</text>
</comment>
<dbReference type="InterPro" id="IPR036398">
    <property type="entry name" value="CA_dom_sf"/>
</dbReference>
<evidence type="ECO:0000256" key="3">
    <source>
        <dbReference type="ARBA" id="ARBA00022723"/>
    </source>
</evidence>
<dbReference type="FunFam" id="3.10.200.10:FF:000003">
    <property type="entry name" value="Carbonic anhydrase 12"/>
    <property type="match status" value="1"/>
</dbReference>
<proteinExistence type="inferred from homology"/>
<protein>
    <recommendedName>
        <fullName evidence="2">carbonic anhydrase</fullName>
        <ecNumber evidence="2">4.2.1.1</ecNumber>
    </recommendedName>
</protein>
<dbReference type="PROSITE" id="PS51144">
    <property type="entry name" value="ALPHA_CA_2"/>
    <property type="match status" value="1"/>
</dbReference>
<dbReference type="Proteomes" id="UP001075354">
    <property type="component" value="Chromosome 5"/>
</dbReference>
<dbReference type="Pfam" id="PF00194">
    <property type="entry name" value="Carb_anhydrase"/>
    <property type="match status" value="1"/>
</dbReference>
<dbReference type="GO" id="GO:0004089">
    <property type="term" value="F:carbonate dehydratase activity"/>
    <property type="evidence" value="ECO:0007669"/>
    <property type="project" value="UniProtKB-EC"/>
</dbReference>
<feature type="domain" description="Alpha-carbonic anhydrase" evidence="7">
    <location>
        <begin position="49"/>
        <end position="303"/>
    </location>
</feature>
<dbReference type="EC" id="4.2.1.1" evidence="2"/>
<evidence type="ECO:0000256" key="4">
    <source>
        <dbReference type="ARBA" id="ARBA00022833"/>
    </source>
</evidence>
<evidence type="ECO:0000313" key="8">
    <source>
        <dbReference type="EMBL" id="KAJ1527971.1"/>
    </source>
</evidence>
<dbReference type="InterPro" id="IPR023561">
    <property type="entry name" value="Carbonic_anhydrase_a-class"/>
</dbReference>
<reference evidence="8" key="1">
    <citation type="submission" date="2022-12" db="EMBL/GenBank/DDBJ databases">
        <title>Chromosome-level genome assembly of the bean flower thrips Megalurothrips usitatus.</title>
        <authorList>
            <person name="Ma L."/>
            <person name="Liu Q."/>
            <person name="Li H."/>
            <person name="Cai W."/>
        </authorList>
    </citation>
    <scope>NUCLEOTIDE SEQUENCE</scope>
    <source>
        <strain evidence="8">Cailab_2022a</strain>
    </source>
</reference>
<keyword evidence="5" id="KW-0325">Glycoprotein</keyword>
<dbReference type="Gene3D" id="3.10.200.10">
    <property type="entry name" value="Alpha carbonic anhydrase"/>
    <property type="match status" value="1"/>
</dbReference>
<dbReference type="InterPro" id="IPR001148">
    <property type="entry name" value="CA_dom"/>
</dbReference>
<evidence type="ECO:0000313" key="9">
    <source>
        <dbReference type="Proteomes" id="UP001075354"/>
    </source>
</evidence>
<name>A0AAV7XU14_9NEOP</name>
<dbReference type="CDD" id="cd00326">
    <property type="entry name" value="alpha_CA"/>
    <property type="match status" value="1"/>
</dbReference>
<dbReference type="PANTHER" id="PTHR18952:SF124">
    <property type="entry name" value="CARBONIC ANHYDRASE 7"/>
    <property type="match status" value="1"/>
</dbReference>
<dbReference type="AlphaFoldDB" id="A0AAV7XU14"/>
<evidence type="ECO:0000256" key="5">
    <source>
        <dbReference type="ARBA" id="ARBA00023180"/>
    </source>
</evidence>
<sequence length="340" mass="38279">MGWGSPRRGYAQSQSCSHLSKQRHEQKPELSSPTFLSLFVAGGVLEPFDDFSYEGNQGPDHWADTYQTCRGKYQSPIDIDEHQVLRVHLTPIRYEGFETPPLSSTITNNGHTVLLKLNMSEQATISGGPLKGKYVFSQLHFHWGQNDSFGSEDLINNHSYPMELHMVFWKRGYGTIEQAQLHPDGLAVLAFFYEVMASDNAVYSEMVDYLPHIETPHTKFDLRRQLTLASLIPCARSHYFTYHGSLTTPPCLEVVTWIDFKHPIRLSHAQLEAFRRLRTQHGFLTHNARPVQPLGGRKVLYNAGELNLEDYDSAAPPRAPAAPAALLAAAALVLRHACAR</sequence>
<dbReference type="GO" id="GO:0008270">
    <property type="term" value="F:zinc ion binding"/>
    <property type="evidence" value="ECO:0007669"/>
    <property type="project" value="InterPro"/>
</dbReference>
<keyword evidence="3" id="KW-0479">Metal-binding</keyword>
<feature type="region of interest" description="Disordered" evidence="6">
    <location>
        <begin position="1"/>
        <end position="29"/>
    </location>
</feature>
<keyword evidence="4" id="KW-0862">Zinc</keyword>
<dbReference type="GO" id="GO:0005737">
    <property type="term" value="C:cytoplasm"/>
    <property type="evidence" value="ECO:0007669"/>
    <property type="project" value="TreeGrafter"/>
</dbReference>
<evidence type="ECO:0000256" key="1">
    <source>
        <dbReference type="ARBA" id="ARBA00010718"/>
    </source>
</evidence>
<organism evidence="8 9">
    <name type="scientific">Megalurothrips usitatus</name>
    <name type="common">bean blossom thrips</name>
    <dbReference type="NCBI Taxonomy" id="439358"/>
    <lineage>
        <taxon>Eukaryota</taxon>
        <taxon>Metazoa</taxon>
        <taxon>Ecdysozoa</taxon>
        <taxon>Arthropoda</taxon>
        <taxon>Hexapoda</taxon>
        <taxon>Insecta</taxon>
        <taxon>Pterygota</taxon>
        <taxon>Neoptera</taxon>
        <taxon>Paraneoptera</taxon>
        <taxon>Thysanoptera</taxon>
        <taxon>Terebrantia</taxon>
        <taxon>Thripoidea</taxon>
        <taxon>Thripidae</taxon>
        <taxon>Megalurothrips</taxon>
    </lineage>
</organism>
<evidence type="ECO:0000259" key="7">
    <source>
        <dbReference type="PROSITE" id="PS51144"/>
    </source>
</evidence>
<gene>
    <name evidence="8" type="ORF">ONE63_007901</name>
</gene>
<dbReference type="PANTHER" id="PTHR18952">
    <property type="entry name" value="CARBONIC ANHYDRASE"/>
    <property type="match status" value="1"/>
</dbReference>
<accession>A0AAV7XU14</accession>
<evidence type="ECO:0000256" key="6">
    <source>
        <dbReference type="SAM" id="MobiDB-lite"/>
    </source>
</evidence>
<comment type="similarity">
    <text evidence="1">Belongs to the alpha-carbonic anhydrase family.</text>
</comment>